<evidence type="ECO:0000256" key="9">
    <source>
        <dbReference type="HAMAP-Rule" id="MF_00135"/>
    </source>
</evidence>
<accession>A0A7D6IYH8</accession>
<dbReference type="NCBIfam" id="NF002298">
    <property type="entry name" value="PRK01222.1-4"/>
    <property type="match status" value="1"/>
</dbReference>
<dbReference type="KEGG" id="tsq:D3A95_07765"/>
<evidence type="ECO:0000256" key="8">
    <source>
        <dbReference type="ARBA" id="ARBA00023235"/>
    </source>
</evidence>
<proteinExistence type="inferred from homology"/>
<keyword evidence="6 9" id="KW-0822">Tryptophan biosynthesis</keyword>
<keyword evidence="12" id="KW-1185">Reference proteome</keyword>
<comment type="catalytic activity">
    <reaction evidence="1 9">
        <text>N-(5-phospho-beta-D-ribosyl)anthranilate = 1-(2-carboxyphenylamino)-1-deoxy-D-ribulose 5-phosphate</text>
        <dbReference type="Rhea" id="RHEA:21540"/>
        <dbReference type="ChEBI" id="CHEBI:18277"/>
        <dbReference type="ChEBI" id="CHEBI:58613"/>
        <dbReference type="EC" id="5.3.1.24"/>
    </reaction>
</comment>
<evidence type="ECO:0000259" key="10">
    <source>
        <dbReference type="Pfam" id="PF00697"/>
    </source>
</evidence>
<comment type="similarity">
    <text evidence="9">Belongs to the TrpF family.</text>
</comment>
<keyword evidence="8 9" id="KW-0413">Isomerase</keyword>
<protein>
    <recommendedName>
        <fullName evidence="4 9">N-(5'-phosphoribosyl)anthranilate isomerase</fullName>
        <shortName evidence="9">PRAI</shortName>
        <ecNumber evidence="3 9">5.3.1.24</ecNumber>
    </recommendedName>
</protein>
<evidence type="ECO:0000313" key="11">
    <source>
        <dbReference type="EMBL" id="QLL29232.1"/>
    </source>
</evidence>
<dbReference type="UniPathway" id="UPA00035">
    <property type="reaction ID" value="UER00042"/>
</dbReference>
<comment type="pathway">
    <text evidence="2 9">Amino-acid biosynthesis; L-tryptophan biosynthesis; L-tryptophan from chorismate: step 3/5.</text>
</comment>
<evidence type="ECO:0000313" key="12">
    <source>
        <dbReference type="Proteomes" id="UP000261812"/>
    </source>
</evidence>
<name>A0A7D6IYH8_9CYAN</name>
<dbReference type="InterPro" id="IPR044643">
    <property type="entry name" value="TrpF_fam"/>
</dbReference>
<keyword evidence="5 9" id="KW-0028">Amino-acid biosynthesis</keyword>
<reference evidence="12" key="1">
    <citation type="submission" date="2018-09" db="EMBL/GenBank/DDBJ databases">
        <title>Complete genome sequence of thermophilic cyanobacteria strain Thermosynechococcus elongatus PKUAC-SCTE542.</title>
        <authorList>
            <person name="Liang Y."/>
            <person name="Tang J."/>
            <person name="Daroch M."/>
        </authorList>
    </citation>
    <scope>NUCLEOTIDE SEQUENCE [LARGE SCALE GENOMIC DNA]</scope>
    <source>
        <strain evidence="12">E542</strain>
    </source>
</reference>
<dbReference type="InterPro" id="IPR011060">
    <property type="entry name" value="RibuloseP-bd_barrel"/>
</dbReference>
<dbReference type="AlphaFoldDB" id="A0A7D6IYH8"/>
<evidence type="ECO:0000256" key="6">
    <source>
        <dbReference type="ARBA" id="ARBA00022822"/>
    </source>
</evidence>
<dbReference type="Proteomes" id="UP000261812">
    <property type="component" value="Chromosome"/>
</dbReference>
<dbReference type="GO" id="GO:0004640">
    <property type="term" value="F:phosphoribosylanthranilate isomerase activity"/>
    <property type="evidence" value="ECO:0007669"/>
    <property type="project" value="UniProtKB-UniRule"/>
</dbReference>
<sequence>MLNSPLPANIAVKICGLTLPEQAIAIAQMGVNALGFITVPHSPRYVPPAVIAEICRQLPSSVLTVAVVANLDLAVLANLVTTTGVQALQLHGSESPEFCQQVRCALPNIVLIKALRVRSAATLGEIPAYAPIVDRILLDAYHPQQLGGTGQPFDWTLLKELHVSCPWWLAGGITPENCRQAIAQTQPHGIDLASGVESQPGIKDLGRVAALLSTLGINANHPLHPESTRL</sequence>
<keyword evidence="7 9" id="KW-0057">Aromatic amino acid biosynthesis</keyword>
<gene>
    <name evidence="9" type="primary">trpF</name>
    <name evidence="11" type="ORF">D3A95_07765</name>
</gene>
<dbReference type="EC" id="5.3.1.24" evidence="3 9"/>
<dbReference type="Pfam" id="PF00697">
    <property type="entry name" value="PRAI"/>
    <property type="match status" value="1"/>
</dbReference>
<feature type="domain" description="N-(5'phosphoribosyl) anthranilate isomerase (PRAI)" evidence="10">
    <location>
        <begin position="12"/>
        <end position="212"/>
    </location>
</feature>
<dbReference type="RefSeq" id="WP_181494486.1">
    <property type="nucleotide sequence ID" value="NZ_CP032152.1"/>
</dbReference>
<evidence type="ECO:0000256" key="5">
    <source>
        <dbReference type="ARBA" id="ARBA00022605"/>
    </source>
</evidence>
<evidence type="ECO:0000256" key="1">
    <source>
        <dbReference type="ARBA" id="ARBA00001164"/>
    </source>
</evidence>
<dbReference type="Gene3D" id="3.20.20.70">
    <property type="entry name" value="Aldolase class I"/>
    <property type="match status" value="1"/>
</dbReference>
<dbReference type="PANTHER" id="PTHR42894">
    <property type="entry name" value="N-(5'-PHOSPHORIBOSYL)ANTHRANILATE ISOMERASE"/>
    <property type="match status" value="1"/>
</dbReference>
<organism evidence="11 12">
    <name type="scientific">Thermosynechococcus sichuanensis E542</name>
    <dbReference type="NCBI Taxonomy" id="2016101"/>
    <lineage>
        <taxon>Bacteria</taxon>
        <taxon>Bacillati</taxon>
        <taxon>Cyanobacteriota</taxon>
        <taxon>Cyanophyceae</taxon>
        <taxon>Acaryochloridales</taxon>
        <taxon>Thermosynechococcaceae</taxon>
        <taxon>Thermosynechococcus</taxon>
        <taxon>Thermosynechococcus sichuanensis</taxon>
    </lineage>
</organism>
<dbReference type="InterPro" id="IPR001240">
    <property type="entry name" value="PRAI_dom"/>
</dbReference>
<evidence type="ECO:0000256" key="2">
    <source>
        <dbReference type="ARBA" id="ARBA00004664"/>
    </source>
</evidence>
<evidence type="ECO:0000256" key="7">
    <source>
        <dbReference type="ARBA" id="ARBA00023141"/>
    </source>
</evidence>
<dbReference type="PANTHER" id="PTHR42894:SF1">
    <property type="entry name" value="N-(5'-PHOSPHORIBOSYL)ANTHRANILATE ISOMERASE"/>
    <property type="match status" value="1"/>
</dbReference>
<dbReference type="InterPro" id="IPR013785">
    <property type="entry name" value="Aldolase_TIM"/>
</dbReference>
<dbReference type="CDD" id="cd00405">
    <property type="entry name" value="PRAI"/>
    <property type="match status" value="1"/>
</dbReference>
<evidence type="ECO:0000256" key="3">
    <source>
        <dbReference type="ARBA" id="ARBA00012572"/>
    </source>
</evidence>
<dbReference type="GO" id="GO:0000162">
    <property type="term" value="P:L-tryptophan biosynthetic process"/>
    <property type="evidence" value="ECO:0007669"/>
    <property type="project" value="UniProtKB-UniRule"/>
</dbReference>
<evidence type="ECO:0000256" key="4">
    <source>
        <dbReference type="ARBA" id="ARBA00022272"/>
    </source>
</evidence>
<dbReference type="EMBL" id="CP032152">
    <property type="protein sequence ID" value="QLL29232.1"/>
    <property type="molecule type" value="Genomic_DNA"/>
</dbReference>
<dbReference type="SUPFAM" id="SSF51366">
    <property type="entry name" value="Ribulose-phoshate binding barrel"/>
    <property type="match status" value="1"/>
</dbReference>
<dbReference type="HAMAP" id="MF_00135">
    <property type="entry name" value="PRAI"/>
    <property type="match status" value="1"/>
</dbReference>